<keyword evidence="4 6" id="KW-1133">Transmembrane helix</keyword>
<keyword evidence="3 6" id="KW-0812">Transmembrane</keyword>
<organism evidence="9 10">
    <name type="scientific">Tenacibaculum vairaonense</name>
    <dbReference type="NCBI Taxonomy" id="3137860"/>
    <lineage>
        <taxon>Bacteria</taxon>
        <taxon>Pseudomonadati</taxon>
        <taxon>Bacteroidota</taxon>
        <taxon>Flavobacteriia</taxon>
        <taxon>Flavobacteriales</taxon>
        <taxon>Flavobacteriaceae</taxon>
        <taxon>Tenacibaculum</taxon>
    </lineage>
</organism>
<dbReference type="Pfam" id="PF03772">
    <property type="entry name" value="Competence"/>
    <property type="match status" value="1"/>
</dbReference>
<feature type="transmembrane region" description="Helical" evidence="6">
    <location>
        <begin position="32"/>
        <end position="50"/>
    </location>
</feature>
<keyword evidence="2" id="KW-1003">Cell membrane</keyword>
<feature type="transmembrane region" description="Helical" evidence="6">
    <location>
        <begin position="7"/>
        <end position="26"/>
    </location>
</feature>
<dbReference type="InterPro" id="IPR025405">
    <property type="entry name" value="DUF4131"/>
</dbReference>
<evidence type="ECO:0000256" key="6">
    <source>
        <dbReference type="SAM" id="Phobius"/>
    </source>
</evidence>
<evidence type="ECO:0000256" key="1">
    <source>
        <dbReference type="ARBA" id="ARBA00004651"/>
    </source>
</evidence>
<dbReference type="PANTHER" id="PTHR30619">
    <property type="entry name" value="DNA INTERNALIZATION/COMPETENCE PROTEIN COMEC/REC2"/>
    <property type="match status" value="1"/>
</dbReference>
<dbReference type="Proteomes" id="UP001497602">
    <property type="component" value="Unassembled WGS sequence"/>
</dbReference>
<feature type="transmembrane region" description="Helical" evidence="6">
    <location>
        <begin position="290"/>
        <end position="318"/>
    </location>
</feature>
<dbReference type="NCBIfam" id="TIGR00360">
    <property type="entry name" value="ComEC_N-term"/>
    <property type="match status" value="1"/>
</dbReference>
<evidence type="ECO:0000313" key="10">
    <source>
        <dbReference type="Proteomes" id="UP001497602"/>
    </source>
</evidence>
<dbReference type="Pfam" id="PF13567">
    <property type="entry name" value="DUF4131"/>
    <property type="match status" value="1"/>
</dbReference>
<dbReference type="PANTHER" id="PTHR30619:SF1">
    <property type="entry name" value="RECOMBINATION PROTEIN 2"/>
    <property type="match status" value="1"/>
</dbReference>
<dbReference type="InterPro" id="IPR004477">
    <property type="entry name" value="ComEC_N"/>
</dbReference>
<reference evidence="9 10" key="1">
    <citation type="submission" date="2024-05" db="EMBL/GenBank/DDBJ databases">
        <authorList>
            <person name="Duchaud E."/>
        </authorList>
    </citation>
    <scope>NUCLEOTIDE SEQUENCE [LARGE SCALE GENOMIC DNA]</scope>
    <source>
        <strain evidence="9">Ena-SAMPLE-TAB-13-05-2024-13:56:06:370-140305</strain>
    </source>
</reference>
<keyword evidence="5 6" id="KW-0472">Membrane</keyword>
<evidence type="ECO:0000256" key="5">
    <source>
        <dbReference type="ARBA" id="ARBA00023136"/>
    </source>
</evidence>
<feature type="domain" description="DUF4131" evidence="8">
    <location>
        <begin position="36"/>
        <end position="189"/>
    </location>
</feature>
<accession>A0ABM9PL99</accession>
<evidence type="ECO:0000313" key="9">
    <source>
        <dbReference type="EMBL" id="CAL2106446.1"/>
    </source>
</evidence>
<evidence type="ECO:0000259" key="7">
    <source>
        <dbReference type="Pfam" id="PF03772"/>
    </source>
</evidence>
<dbReference type="EMBL" id="CAXJRC010000014">
    <property type="protein sequence ID" value="CAL2106446.1"/>
    <property type="molecule type" value="Genomic_DNA"/>
</dbReference>
<evidence type="ECO:0000256" key="2">
    <source>
        <dbReference type="ARBA" id="ARBA00022475"/>
    </source>
</evidence>
<sequence length="676" mass="78404">MKNLLKYPPFYFLISLIIGIFLQFYYQVWKCDFVYVISIQIIFLILLLITKNFQNGNAGFVSNLLFFVNLGSVITYIQNPQNHDNYFDNFSKNKREVVLKINKKLNSNKYSNNYKAEVVKVDGKKTKGFLLLSVYKKVLKDEFEVDDNVVVFHPDINGLKRINNLGQFDYRSFLAKKYIYHTLYLNKDEFKVLNSDKRTLFGLASLVRSSVKTSLENQGFSNEVLAIMSALFLGDKNDINKQLLEQYKNAGAIHLLAISGLHIGVLLLLFSLVLKPLLFFKYGRIYKGVLLVLMLWSFAFIAGLSASVVRAVTMFTFITIGESFKSRKVTEHVLISSMFFLLLIKPMFVFSVGFQLSYLAVFGIVWIQPKIYQVFSSSILVIDKLWKLITVSIAAQVAVLPLSLYYFHQFPSLFLLSSLFIIPFLEVILGLGLVVILLSIFNASPSFLIDSYSFIITKMNAIIEKIASQDQFLITGISMSLLKTILWYLFLIMLFQLFKKRVFKNVIWVLLIMMLIQGQYILEKYIRDQKQELIIFNKRKETIIGVRKAHQITIFHSLDSLKIRKEKGINGYARKEDIKIEIKNKLPLFYVMKGERFVVIDKSGVYDEKFLNRNNPIILLRNSPKINLSRLLNITKPKLIIADGSSYYSYVERWRKTCEKEKVPFWHTAQNGTFRY</sequence>
<feature type="transmembrane region" description="Helical" evidence="6">
    <location>
        <begin position="338"/>
        <end position="367"/>
    </location>
</feature>
<feature type="transmembrane region" description="Helical" evidence="6">
    <location>
        <begin position="413"/>
        <end position="441"/>
    </location>
</feature>
<feature type="transmembrane region" description="Helical" evidence="6">
    <location>
        <begin position="252"/>
        <end position="278"/>
    </location>
</feature>
<evidence type="ECO:0000259" key="8">
    <source>
        <dbReference type="Pfam" id="PF13567"/>
    </source>
</evidence>
<protein>
    <submittedName>
        <fullName evidence="9">Competence protein ComEC</fullName>
    </submittedName>
</protein>
<evidence type="ECO:0000256" key="3">
    <source>
        <dbReference type="ARBA" id="ARBA00022692"/>
    </source>
</evidence>
<feature type="domain" description="ComEC/Rec2-related protein" evidence="7">
    <location>
        <begin position="231"/>
        <end position="500"/>
    </location>
</feature>
<feature type="transmembrane region" description="Helical" evidence="6">
    <location>
        <begin position="502"/>
        <end position="522"/>
    </location>
</feature>
<evidence type="ECO:0000256" key="4">
    <source>
        <dbReference type="ARBA" id="ARBA00022989"/>
    </source>
</evidence>
<name>A0ABM9PL99_9FLAO</name>
<feature type="transmembrane region" description="Helical" evidence="6">
    <location>
        <begin position="388"/>
        <end position="407"/>
    </location>
</feature>
<gene>
    <name evidence="9" type="ORF">T190115A13A_220023</name>
</gene>
<comment type="caution">
    <text evidence="9">The sequence shown here is derived from an EMBL/GenBank/DDBJ whole genome shotgun (WGS) entry which is preliminary data.</text>
</comment>
<comment type="subcellular location">
    <subcellularLocation>
        <location evidence="1">Cell membrane</location>
        <topology evidence="1">Multi-pass membrane protein</topology>
    </subcellularLocation>
</comment>
<feature type="transmembrane region" description="Helical" evidence="6">
    <location>
        <begin position="472"/>
        <end position="496"/>
    </location>
</feature>
<dbReference type="InterPro" id="IPR052159">
    <property type="entry name" value="Competence_DNA_uptake"/>
</dbReference>
<keyword evidence="10" id="KW-1185">Reference proteome</keyword>
<proteinExistence type="predicted"/>
<dbReference type="RefSeq" id="WP_348738218.1">
    <property type="nucleotide sequence ID" value="NZ_CAXJRC010000014.1"/>
</dbReference>